<feature type="region of interest" description="Disordered" evidence="1">
    <location>
        <begin position="829"/>
        <end position="859"/>
    </location>
</feature>
<feature type="compositionally biased region" description="Polar residues" evidence="1">
    <location>
        <begin position="845"/>
        <end position="859"/>
    </location>
</feature>
<keyword evidence="5" id="KW-1185">Reference proteome</keyword>
<feature type="domain" description="Bacterial Ig-like" evidence="3">
    <location>
        <begin position="117"/>
        <end position="213"/>
    </location>
</feature>
<feature type="domain" description="Bacterial Ig-like" evidence="3">
    <location>
        <begin position="834"/>
        <end position="929"/>
    </location>
</feature>
<feature type="compositionally biased region" description="Low complexity" evidence="1">
    <location>
        <begin position="829"/>
        <end position="844"/>
    </location>
</feature>
<feature type="domain" description="Bacterial Ig-like" evidence="3">
    <location>
        <begin position="527"/>
        <end position="622"/>
    </location>
</feature>
<dbReference type="InterPro" id="IPR044016">
    <property type="entry name" value="Big_13"/>
</dbReference>
<feature type="region of interest" description="Disordered" evidence="1">
    <location>
        <begin position="896"/>
        <end position="918"/>
    </location>
</feature>
<dbReference type="Pfam" id="PF13946">
    <property type="entry name" value="DUF4214"/>
    <property type="match status" value="2"/>
</dbReference>
<evidence type="ECO:0000259" key="2">
    <source>
        <dbReference type="Pfam" id="PF13946"/>
    </source>
</evidence>
<dbReference type="InterPro" id="IPR028059">
    <property type="entry name" value="SWM_rpt"/>
</dbReference>
<feature type="domain" description="Bacterial Ig-like" evidence="3">
    <location>
        <begin position="221"/>
        <end position="314"/>
    </location>
</feature>
<evidence type="ECO:0000259" key="3">
    <source>
        <dbReference type="Pfam" id="PF19077"/>
    </source>
</evidence>
<evidence type="ECO:0000313" key="5">
    <source>
        <dbReference type="Proteomes" id="UP000446768"/>
    </source>
</evidence>
<feature type="region of interest" description="Disordered" evidence="1">
    <location>
        <begin position="1131"/>
        <end position="1150"/>
    </location>
</feature>
<feature type="domain" description="Bacterial Ig-like" evidence="3">
    <location>
        <begin position="1140"/>
        <end position="1229"/>
    </location>
</feature>
<feature type="domain" description="DUF4214" evidence="2">
    <location>
        <begin position="1738"/>
        <end position="1781"/>
    </location>
</feature>
<evidence type="ECO:0000313" key="4">
    <source>
        <dbReference type="EMBL" id="MRV73970.1"/>
    </source>
</evidence>
<feature type="region of interest" description="Disordered" evidence="1">
    <location>
        <begin position="111"/>
        <end position="146"/>
    </location>
</feature>
<dbReference type="InterPro" id="IPR013783">
    <property type="entry name" value="Ig-like_fold"/>
</dbReference>
<feature type="domain" description="Bacterial Ig-like" evidence="3">
    <location>
        <begin position="732"/>
        <end position="825"/>
    </location>
</feature>
<feature type="domain" description="Bacterial Ig-like" evidence="3">
    <location>
        <begin position="630"/>
        <end position="724"/>
    </location>
</feature>
<dbReference type="Proteomes" id="UP000446768">
    <property type="component" value="Unassembled WGS sequence"/>
</dbReference>
<dbReference type="Gene3D" id="2.60.40.10">
    <property type="entry name" value="Immunoglobulins"/>
    <property type="match status" value="10"/>
</dbReference>
<feature type="compositionally biased region" description="Polar residues" evidence="1">
    <location>
        <begin position="127"/>
        <end position="146"/>
    </location>
</feature>
<dbReference type="NCBIfam" id="NF033510">
    <property type="entry name" value="Ca_tandemer"/>
    <property type="match status" value="9"/>
</dbReference>
<proteinExistence type="predicted"/>
<feature type="region of interest" description="Disordered" evidence="1">
    <location>
        <begin position="622"/>
        <end position="644"/>
    </location>
</feature>
<evidence type="ECO:0000256" key="1">
    <source>
        <dbReference type="SAM" id="MobiDB-lite"/>
    </source>
</evidence>
<feature type="region of interest" description="Disordered" evidence="1">
    <location>
        <begin position="519"/>
        <end position="552"/>
    </location>
</feature>
<accession>A0A7X2IQB1</accession>
<dbReference type="Pfam" id="PF19077">
    <property type="entry name" value="Big_13"/>
    <property type="match status" value="10"/>
</dbReference>
<dbReference type="Pfam" id="PF13753">
    <property type="entry name" value="SWM_repeat"/>
    <property type="match status" value="1"/>
</dbReference>
<feature type="domain" description="Bacterial Ig-like" evidence="3">
    <location>
        <begin position="1036"/>
        <end position="1132"/>
    </location>
</feature>
<gene>
    <name evidence="4" type="ORF">GJ700_19870</name>
</gene>
<dbReference type="RefSeq" id="WP_154377066.1">
    <property type="nucleotide sequence ID" value="NZ_WKJJ01000012.1"/>
</dbReference>
<reference evidence="4 5" key="1">
    <citation type="submission" date="2019-11" db="EMBL/GenBank/DDBJ databases">
        <title>Novel species isolated from a subtropical stream in China.</title>
        <authorList>
            <person name="Lu H."/>
        </authorList>
    </citation>
    <scope>NUCLEOTIDE SEQUENCE [LARGE SCALE GENOMIC DNA]</scope>
    <source>
        <strain evidence="4 5">FT92W</strain>
    </source>
</reference>
<name>A0A7X2IQB1_9BURK</name>
<protein>
    <submittedName>
        <fullName evidence="4">DUF4214 domain-containing protein</fullName>
    </submittedName>
</protein>
<organism evidence="4 5">
    <name type="scientific">Pseudoduganella rivuli</name>
    <dbReference type="NCBI Taxonomy" id="2666085"/>
    <lineage>
        <taxon>Bacteria</taxon>
        <taxon>Pseudomonadati</taxon>
        <taxon>Pseudomonadota</taxon>
        <taxon>Betaproteobacteria</taxon>
        <taxon>Burkholderiales</taxon>
        <taxon>Oxalobacteraceae</taxon>
        <taxon>Telluria group</taxon>
        <taxon>Pseudoduganella</taxon>
    </lineage>
</organism>
<sequence length="1854" mass="181462">MAQPSYSSANGYIGESFFTINFDIDLDAVHPPLLNAFNVQVNGTDVTVTGVTIDSTARTAQVTINGYLLAGDIIDFVYTDPSGANDASAIQGLDGTDSASFSHSIVVAIGRPGPSAPPAPTLDKASDSGTLSDHITNDNTPTVSGTSEANATVKLYDTDGTTLLGTTTADGGGNWSLTSGSLGDGSHTLKVTQTNGSSQTSSLSSGLSLTIDTAASAPTKLGVASGSDSGTLGDGISNAGTPAITGTAEANATVQLYDTDGTTMLGTAAANGSGAWSITTSTLTSGSHTLTAKQTDVAGNVSAVSNGFTYVLDTIGPTNMALSTNTVQQTAATNGSTVATLSSTDTTSVTYGFAVGNGVIDADNGKFTISGTSLTAAQNLTAGAYHIYLSATDAAGNDAFNIFTINVTNAPSVSSIVRAASASSIVDTGATSVDYTVTFSQSVTGVDASDFALTATGNAAGNVASVAGSGSTYTVTVNTISGDGTLRLDLNSSATGIQNGSSVAIGGGYTSGESYSLDHTAPSAPGTPAMTAGTDTGKSSSDAITSNTTPVFTGTGEANASVKLYDTDGTTLLGTTTADGAGKWSITSSTLSSGSHTLTVKQSDAAGNTSAASSALTATIDNTAPTAPATPVLSPASDSGTSGDFLTNVTTPVITGASEANATVKLYDTDGTTLLGTTTADGAGKWSITSSTLSSGSHTLTVKQTDVAGNVSKASSGLTLDVDTSVPGTPSTPVLQTASDSGTLGDAVTRITAPTMIGTGTVGDTVSMYDTDGSTVLGTAVVDGSGNWSIASSALADGVHSVTVRQTNAAGTASSASKAFSLTIDATAPGAPGTPAMTAGTDTGKSSSDAITSNTTPVFSGTGEANATVKLYDTDGTTLLGTTTADGAGKWSITSSTLSSGPHTLSVKQTDAAGNTSSSSTTLAVTIDTTANTLAAPVIASASDSGAKGDSLTNVATPTMSGTAEANSAITLYDTDGATVLGTATADGSGAWSITAGKLADGIHTLSARQTDIAGNISAAGTGLALTVDTSVPAAPTALAMSPVSDTGTVGDGITYSQAPQITGSGTPGMTVRLYDTNGTTELGSAVVGGNGAWTITSSILTDGTHTMKAVQTNAAGTASAQSTTLNVTIDNTAPPAPGTPALAPSSDSGALGDGITTDTSPLITGTAAPGAIVSVYDHGALLGTTSANASGVWSFSSSLGMGSHQLQASQTNSVDNTSTLSGTLALTISAPSQAPSALALSASSDSGAAGDGVTNVATPTITGHATPGASITLLDGGSVVGSATANASGAWSITTATLANGAHSLSALATDGQGAPSPASGALAVTIDTQAASAITLSNAAILSNAGANAAVGTLSNNDASTGDQFSYALVAGGGDSDNGAFSIDGNTLRLVNPATVGAGAHTVRVAVTDRAGNVHQQAFSVTVTNPTSQVDGVPVQSGPVTLPGGGTGTEVTVPIVQPGRTDANEATPLADIPLSSNNGTTVLQAHVPVGFGLQSSGGASQPAGSSLEELIAAIAARTQGNAASDQAHLTGNGQQFLQLLPTTVPLLVQTVVVGGTASAAGQPLTLSGTSTASQHTALVIDTAGMGGSGSIVLQQVDFAAVVGSSTVTGSTPGQVLSGDSASQHFIVQSNSGHVLSGGGNDQLQWSPSVSTGRAQQGAPGDIVTPGALLLNGGTGADKVTFAGAQAGYTVVRSDAHVVVTDKASGAQATLANVETLQFSDGALALQSRGELGQLAALYQNILGRQADVSGFEYWGAQQQAKISMGDIALSMIRSAEAAEAAGRGIAFNGNASHDVGLLYQSIFARTADTAGAAYWVDAMQHGARLAQVVNGMLASAEMVGISKAPETWDFRF</sequence>
<comment type="caution">
    <text evidence="4">The sequence shown here is derived from an EMBL/GenBank/DDBJ whole genome shotgun (WGS) entry which is preliminary data.</text>
</comment>
<feature type="compositionally biased region" description="Polar residues" evidence="1">
    <location>
        <begin position="533"/>
        <end position="552"/>
    </location>
</feature>
<dbReference type="InterPro" id="IPR025282">
    <property type="entry name" value="DUF4214"/>
</dbReference>
<feature type="domain" description="DUF4214" evidence="2">
    <location>
        <begin position="1797"/>
        <end position="1841"/>
    </location>
</feature>
<feature type="domain" description="Bacterial Ig-like" evidence="3">
    <location>
        <begin position="1238"/>
        <end position="1330"/>
    </location>
</feature>
<dbReference type="EMBL" id="WKJJ01000012">
    <property type="protein sequence ID" value="MRV73970.1"/>
    <property type="molecule type" value="Genomic_DNA"/>
</dbReference>
<feature type="domain" description="Bacterial Ig-like" evidence="3">
    <location>
        <begin position="936"/>
        <end position="1030"/>
    </location>
</feature>